<comment type="caution">
    <text evidence="4">The sequence shown here is derived from an EMBL/GenBank/DDBJ whole genome shotgun (WGS) entry which is preliminary data.</text>
</comment>
<keyword evidence="6" id="KW-1185">Reference proteome</keyword>
<dbReference type="Gene3D" id="3.30.1050.10">
    <property type="entry name" value="SCP2 sterol-binding domain"/>
    <property type="match status" value="1"/>
</dbReference>
<evidence type="ECO:0000313" key="4">
    <source>
        <dbReference type="EMBL" id="PKY51907.1"/>
    </source>
</evidence>
<dbReference type="VEuPathDB" id="FungiDB:RhiirFUN_000584"/>
<proteinExistence type="predicted"/>
<dbReference type="PANTHER" id="PTHR10094:SF25">
    <property type="entry name" value="SCP2 STEROL-BINDING DOMAIN-CONTAINING PROTEIN 1"/>
    <property type="match status" value="1"/>
</dbReference>
<dbReference type="VEuPathDB" id="FungiDB:RhiirA1_409377"/>
<dbReference type="OrthoDB" id="10265837at2759"/>
<dbReference type="GO" id="GO:0005829">
    <property type="term" value="C:cytosol"/>
    <property type="evidence" value="ECO:0007669"/>
    <property type="project" value="TreeGrafter"/>
</dbReference>
<evidence type="ECO:0000259" key="1">
    <source>
        <dbReference type="Pfam" id="PF02036"/>
    </source>
</evidence>
<organism evidence="4 6">
    <name type="scientific">Rhizophagus irregularis</name>
    <dbReference type="NCBI Taxonomy" id="588596"/>
    <lineage>
        <taxon>Eukaryota</taxon>
        <taxon>Fungi</taxon>
        <taxon>Fungi incertae sedis</taxon>
        <taxon>Mucoromycota</taxon>
        <taxon>Glomeromycotina</taxon>
        <taxon>Glomeromycetes</taxon>
        <taxon>Glomerales</taxon>
        <taxon>Glomeraceae</taxon>
        <taxon>Rhizophagus</taxon>
    </lineage>
</organism>
<evidence type="ECO:0000313" key="6">
    <source>
        <dbReference type="Proteomes" id="UP000234323"/>
    </source>
</evidence>
<dbReference type="SMR" id="A0A2I1GZ47"/>
<dbReference type="EMBL" id="CAGKOT010000002">
    <property type="protein sequence ID" value="CAB5317036.1"/>
    <property type="molecule type" value="Genomic_DNA"/>
</dbReference>
<evidence type="ECO:0000313" key="2">
    <source>
        <dbReference type="EMBL" id="CAB5317036.1"/>
    </source>
</evidence>
<dbReference type="SUPFAM" id="SSF55718">
    <property type="entry name" value="SCP-like"/>
    <property type="match status" value="1"/>
</dbReference>
<dbReference type="VEuPathDB" id="FungiDB:FUN_020578"/>
<dbReference type="InterPro" id="IPR003033">
    <property type="entry name" value="SCP2_sterol-bd_dom"/>
</dbReference>
<reference evidence="3 5" key="2">
    <citation type="submission" date="2017-10" db="EMBL/GenBank/DDBJ databases">
        <title>Extensive intraspecific genome diversity in a model arbuscular mycorrhizal fungus.</title>
        <authorList>
            <person name="Chen E.C.H."/>
            <person name="Morin E."/>
            <person name="Baudet D."/>
            <person name="Noel J."/>
            <person name="Ndikumana S."/>
            <person name="Charron P."/>
            <person name="St-Onge C."/>
            <person name="Giorgi J."/>
            <person name="Grigoriev I.V."/>
            <person name="Roux C."/>
            <person name="Martin F.M."/>
            <person name="Corradi N."/>
        </authorList>
    </citation>
    <scope>NUCLEOTIDE SEQUENCE [LARGE SCALE GENOMIC DNA]</scope>
    <source>
        <strain evidence="3 5">C2</strain>
    </source>
</reference>
<dbReference type="PANTHER" id="PTHR10094">
    <property type="entry name" value="STEROL CARRIER PROTEIN 2 SCP-2 FAMILY PROTEIN"/>
    <property type="match status" value="1"/>
</dbReference>
<dbReference type="Proteomes" id="UP000233469">
    <property type="component" value="Unassembled WGS sequence"/>
</dbReference>
<protein>
    <submittedName>
        <fullName evidence="4">Sterol-binding-like protein</fullName>
    </submittedName>
</protein>
<dbReference type="Pfam" id="PF02036">
    <property type="entry name" value="SCP2"/>
    <property type="match status" value="1"/>
</dbReference>
<accession>A0A2I1GZ47</accession>
<sequence>MSVKVDGYKSSSIFEQLKVNISDNEAKKKETIKKVNAIFEFNVKNNEGKEQIWTMDLKKGGTVQTGKGSAKPDIIINLTDDTFVELASGKLNGQKAFMAGKLKIKGNMMLATKLDGVLATIPKAKL</sequence>
<dbReference type="AlphaFoldDB" id="A0A2I1GZ47"/>
<dbReference type="Proteomes" id="UP000234323">
    <property type="component" value="Unassembled WGS sequence"/>
</dbReference>
<feature type="domain" description="SCP2" evidence="1">
    <location>
        <begin position="20"/>
        <end position="118"/>
    </location>
</feature>
<dbReference type="EMBL" id="LLXI01001101">
    <property type="protein sequence ID" value="PKY51907.1"/>
    <property type="molecule type" value="Genomic_DNA"/>
</dbReference>
<reference evidence="2" key="3">
    <citation type="submission" date="2020-05" db="EMBL/GenBank/DDBJ databases">
        <authorList>
            <person name="Rincon C."/>
            <person name="Sanders R I."/>
            <person name="Robbins C."/>
            <person name="Chaturvedi A."/>
        </authorList>
    </citation>
    <scope>NUCLEOTIDE SEQUENCE</scope>
    <source>
        <strain evidence="2">CHB12</strain>
    </source>
</reference>
<reference evidence="4 6" key="1">
    <citation type="submission" date="2015-10" db="EMBL/GenBank/DDBJ databases">
        <title>Genome analyses suggest a sexual origin of heterokaryosis in a supposedly ancient asexual fungus.</title>
        <authorList>
            <person name="Ropars J."/>
            <person name="Sedzielewska K."/>
            <person name="Noel J."/>
            <person name="Charron P."/>
            <person name="Farinelli L."/>
            <person name="Marton T."/>
            <person name="Kruger M."/>
            <person name="Pelin A."/>
            <person name="Brachmann A."/>
            <person name="Corradi N."/>
        </authorList>
    </citation>
    <scope>NUCLEOTIDE SEQUENCE [LARGE SCALE GENOMIC DNA]</scope>
    <source>
        <strain evidence="4 6">A4</strain>
        <strain evidence="3 5">C2</strain>
    </source>
</reference>
<gene>
    <name evidence="2" type="ORF">CHRIB12_LOCUS1976</name>
    <name evidence="4" type="ORF">RhiirA4_407867</name>
    <name evidence="3" type="ORF">RhiirC2_738074</name>
</gene>
<dbReference type="InterPro" id="IPR036527">
    <property type="entry name" value="SCP2_sterol-bd_dom_sf"/>
</dbReference>
<evidence type="ECO:0000313" key="3">
    <source>
        <dbReference type="EMBL" id="PKK74752.1"/>
    </source>
</evidence>
<dbReference type="EMBL" id="LLXL01000284">
    <property type="protein sequence ID" value="PKK74752.1"/>
    <property type="molecule type" value="Genomic_DNA"/>
</dbReference>
<dbReference type="FunFam" id="3.30.1050.10:FF:000001">
    <property type="entry name" value="Putative Non-specific lipid-transfer protein"/>
    <property type="match status" value="1"/>
</dbReference>
<evidence type="ECO:0000313" key="5">
    <source>
        <dbReference type="Proteomes" id="UP000233469"/>
    </source>
</evidence>
<dbReference type="Proteomes" id="UP000684084">
    <property type="component" value="Unassembled WGS sequence"/>
</dbReference>
<name>A0A2I1GZ47_9GLOM</name>